<protein>
    <submittedName>
        <fullName evidence="2">Uncharacterized protein</fullName>
    </submittedName>
</protein>
<sequence>MNIKERKDDMNIPAIKYVCKDEVAIQTGNVEERNKDLEGDSSLEVTESQEEEEDLIMRKELPEAHYQTPIQMVEGQYPPDSAAKETLLAITNVEHTSIVNRSNEGQKSPPMEKLHALEDNEEANYDEQATEVLRKANLSP</sequence>
<evidence type="ECO:0000313" key="2">
    <source>
        <dbReference type="EMBL" id="KAH0757826.1"/>
    </source>
</evidence>
<feature type="region of interest" description="Disordered" evidence="1">
    <location>
        <begin position="98"/>
        <end position="140"/>
    </location>
</feature>
<dbReference type="Proteomes" id="UP000826656">
    <property type="component" value="Unassembled WGS sequence"/>
</dbReference>
<name>A0ABQ7V165_SOLTU</name>
<feature type="region of interest" description="Disordered" evidence="1">
    <location>
        <begin position="28"/>
        <end position="54"/>
    </location>
</feature>
<organism evidence="2 3">
    <name type="scientific">Solanum tuberosum</name>
    <name type="common">Potato</name>
    <dbReference type="NCBI Taxonomy" id="4113"/>
    <lineage>
        <taxon>Eukaryota</taxon>
        <taxon>Viridiplantae</taxon>
        <taxon>Streptophyta</taxon>
        <taxon>Embryophyta</taxon>
        <taxon>Tracheophyta</taxon>
        <taxon>Spermatophyta</taxon>
        <taxon>Magnoliopsida</taxon>
        <taxon>eudicotyledons</taxon>
        <taxon>Gunneridae</taxon>
        <taxon>Pentapetalae</taxon>
        <taxon>asterids</taxon>
        <taxon>lamiids</taxon>
        <taxon>Solanales</taxon>
        <taxon>Solanaceae</taxon>
        <taxon>Solanoideae</taxon>
        <taxon>Solaneae</taxon>
        <taxon>Solanum</taxon>
    </lineage>
</organism>
<dbReference type="EMBL" id="JAIVGD010000015">
    <property type="protein sequence ID" value="KAH0757826.1"/>
    <property type="molecule type" value="Genomic_DNA"/>
</dbReference>
<feature type="compositionally biased region" description="Acidic residues" evidence="1">
    <location>
        <begin position="119"/>
        <end position="129"/>
    </location>
</feature>
<comment type="caution">
    <text evidence="2">The sequence shown here is derived from an EMBL/GenBank/DDBJ whole genome shotgun (WGS) entry which is preliminary data.</text>
</comment>
<reference evidence="2 3" key="1">
    <citation type="journal article" date="2021" name="bioRxiv">
        <title>Chromosome-scale and haplotype-resolved genome assembly of a tetraploid potato cultivar.</title>
        <authorList>
            <person name="Sun H."/>
            <person name="Jiao W.-B."/>
            <person name="Krause K."/>
            <person name="Campoy J.A."/>
            <person name="Goel M."/>
            <person name="Folz-Donahue K."/>
            <person name="Kukat C."/>
            <person name="Huettel B."/>
            <person name="Schneeberger K."/>
        </authorList>
    </citation>
    <scope>NUCLEOTIDE SEQUENCE [LARGE SCALE GENOMIC DNA]</scope>
    <source>
        <strain evidence="2">SolTubOtavaFocal</strain>
        <tissue evidence="2">Leaves</tissue>
    </source>
</reference>
<evidence type="ECO:0000256" key="1">
    <source>
        <dbReference type="SAM" id="MobiDB-lite"/>
    </source>
</evidence>
<evidence type="ECO:0000313" key="3">
    <source>
        <dbReference type="Proteomes" id="UP000826656"/>
    </source>
</evidence>
<keyword evidence="3" id="KW-1185">Reference proteome</keyword>
<gene>
    <name evidence="2" type="ORF">KY290_021319</name>
</gene>
<accession>A0ABQ7V165</accession>
<proteinExistence type="predicted"/>